<dbReference type="RefSeq" id="XP_046064062.1">
    <property type="nucleotide sequence ID" value="XM_046201883.1"/>
</dbReference>
<sequence>MSDVGSDRNSSAVKAGSNWPCDAINAILTYLSSTPGNASFRSLTACSDALSGRLGIGGGAVSSAGVSVAGLATGSGVFEEVSLIE</sequence>
<organism evidence="1 2">
    <name type="scientific">Ogataea philodendri</name>
    <dbReference type="NCBI Taxonomy" id="1378263"/>
    <lineage>
        <taxon>Eukaryota</taxon>
        <taxon>Fungi</taxon>
        <taxon>Dikarya</taxon>
        <taxon>Ascomycota</taxon>
        <taxon>Saccharomycotina</taxon>
        <taxon>Pichiomycetes</taxon>
        <taxon>Pichiales</taxon>
        <taxon>Pichiaceae</taxon>
        <taxon>Ogataea</taxon>
    </lineage>
</organism>
<name>A0A9P8PEP1_9ASCO</name>
<dbReference type="AlphaFoldDB" id="A0A9P8PEP1"/>
<comment type="caution">
    <text evidence="1">The sequence shown here is derived from an EMBL/GenBank/DDBJ whole genome shotgun (WGS) entry which is preliminary data.</text>
</comment>
<protein>
    <submittedName>
        <fullName evidence="1">Uncharacterized protein</fullName>
    </submittedName>
</protein>
<keyword evidence="2" id="KW-1185">Reference proteome</keyword>
<reference evidence="1" key="2">
    <citation type="submission" date="2021-01" db="EMBL/GenBank/DDBJ databases">
        <authorList>
            <person name="Schikora-Tamarit M.A."/>
        </authorList>
    </citation>
    <scope>NUCLEOTIDE SEQUENCE</scope>
    <source>
        <strain evidence="1">CBS6075</strain>
    </source>
</reference>
<proteinExistence type="predicted"/>
<dbReference type="EMBL" id="JAEUBE010000087">
    <property type="protein sequence ID" value="KAH3670637.1"/>
    <property type="molecule type" value="Genomic_DNA"/>
</dbReference>
<reference evidence="1" key="1">
    <citation type="journal article" date="2021" name="Open Biol.">
        <title>Shared evolutionary footprints suggest mitochondrial oxidative damage underlies multiple complex I losses in fungi.</title>
        <authorList>
            <person name="Schikora-Tamarit M.A."/>
            <person name="Marcet-Houben M."/>
            <person name="Nosek J."/>
            <person name="Gabaldon T."/>
        </authorList>
    </citation>
    <scope>NUCLEOTIDE SEQUENCE</scope>
    <source>
        <strain evidence="1">CBS6075</strain>
    </source>
</reference>
<gene>
    <name evidence="1" type="ORF">OGAPHI_001152</name>
</gene>
<dbReference type="Proteomes" id="UP000769157">
    <property type="component" value="Unassembled WGS sequence"/>
</dbReference>
<evidence type="ECO:0000313" key="2">
    <source>
        <dbReference type="Proteomes" id="UP000769157"/>
    </source>
</evidence>
<dbReference type="GeneID" id="70233120"/>
<evidence type="ECO:0000313" key="1">
    <source>
        <dbReference type="EMBL" id="KAH3670637.1"/>
    </source>
</evidence>
<accession>A0A9P8PEP1</accession>